<accession>A0A0U4DA87</accession>
<evidence type="ECO:0000256" key="1">
    <source>
        <dbReference type="ARBA" id="ARBA00004651"/>
    </source>
</evidence>
<gene>
    <name evidence="9" type="ORF">AERYTH_10365</name>
</gene>
<dbReference type="InterPro" id="IPR010432">
    <property type="entry name" value="RDD"/>
</dbReference>
<proteinExistence type="predicted"/>
<feature type="region of interest" description="Disordered" evidence="6">
    <location>
        <begin position="1"/>
        <end position="62"/>
    </location>
</feature>
<keyword evidence="10" id="KW-1185">Reference proteome</keyword>
<evidence type="ECO:0000256" key="4">
    <source>
        <dbReference type="ARBA" id="ARBA00022989"/>
    </source>
</evidence>
<dbReference type="RefSeq" id="WP_067858171.1">
    <property type="nucleotide sequence ID" value="NZ_CP011502.1"/>
</dbReference>
<feature type="compositionally biased region" description="Low complexity" evidence="6">
    <location>
        <begin position="30"/>
        <end position="58"/>
    </location>
</feature>
<dbReference type="PATRIC" id="fig|2041.4.peg.2168"/>
<evidence type="ECO:0000313" key="9">
    <source>
        <dbReference type="EMBL" id="ALX05074.1"/>
    </source>
</evidence>
<dbReference type="Pfam" id="PF06271">
    <property type="entry name" value="RDD"/>
    <property type="match status" value="1"/>
</dbReference>
<evidence type="ECO:0000256" key="5">
    <source>
        <dbReference type="ARBA" id="ARBA00023136"/>
    </source>
</evidence>
<dbReference type="KEGG" id="aer:AERYTH_10365"/>
<dbReference type="AlphaFoldDB" id="A0A0U4DA87"/>
<evidence type="ECO:0000259" key="8">
    <source>
        <dbReference type="Pfam" id="PF06271"/>
    </source>
</evidence>
<feature type="transmembrane region" description="Helical" evidence="7">
    <location>
        <begin position="122"/>
        <end position="139"/>
    </location>
</feature>
<comment type="subcellular location">
    <subcellularLocation>
        <location evidence="1">Cell membrane</location>
        <topology evidence="1">Multi-pass membrane protein</topology>
    </subcellularLocation>
</comment>
<evidence type="ECO:0000256" key="7">
    <source>
        <dbReference type="SAM" id="Phobius"/>
    </source>
</evidence>
<dbReference type="Proteomes" id="UP000067689">
    <property type="component" value="Chromosome"/>
</dbReference>
<feature type="domain" description="RDD" evidence="8">
    <location>
        <begin position="70"/>
        <end position="212"/>
    </location>
</feature>
<dbReference type="PANTHER" id="PTHR36115">
    <property type="entry name" value="PROLINE-RICH ANTIGEN HOMOLOG-RELATED"/>
    <property type="match status" value="1"/>
</dbReference>
<keyword evidence="4 7" id="KW-1133">Transmembrane helix</keyword>
<feature type="compositionally biased region" description="Pro residues" evidence="6">
    <location>
        <begin position="17"/>
        <end position="29"/>
    </location>
</feature>
<sequence length="219" mass="23128">MSSDGPAWGERPESDAPTPPPAAPAPQYPTYPGQAPEGDVAGAPHPVAATSAASSPALPTAPPVAPAAEPAGWWIRVAAAFVDFLVPFVITCIPFVAGFVVAFSGSRYDEATDTVTDVEPGGFVITGLAVVAFLAFDAWNRGLRVGYRGESLGKQLVGVRIVRRDGTVTGPLEGFFRWMIGLFLQWTFLGLLVDLLWPLGNDARQTVHDLAVGTFPIRT</sequence>
<keyword evidence="5 7" id="KW-0472">Membrane</keyword>
<reference evidence="9 10" key="1">
    <citation type="journal article" date="1991" name="Int. J. Syst. Bacteriol.">
        <title>Description of the erythromycin-producing bacterium Arthrobacter sp. strain NRRL B-3381 as Aeromicrobium erythreum gen. nov., sp. nov.</title>
        <authorList>
            <person name="Miller E.S."/>
            <person name="Woese C.R."/>
            <person name="Brenner S."/>
        </authorList>
    </citation>
    <scope>NUCLEOTIDE SEQUENCE [LARGE SCALE GENOMIC DNA]</scope>
    <source>
        <strain evidence="9 10">AR18</strain>
    </source>
</reference>
<keyword evidence="3 7" id="KW-0812">Transmembrane</keyword>
<keyword evidence="2" id="KW-1003">Cell membrane</keyword>
<organism evidence="9 10">
    <name type="scientific">Aeromicrobium erythreum</name>
    <dbReference type="NCBI Taxonomy" id="2041"/>
    <lineage>
        <taxon>Bacteria</taxon>
        <taxon>Bacillati</taxon>
        <taxon>Actinomycetota</taxon>
        <taxon>Actinomycetes</taxon>
        <taxon>Propionibacteriales</taxon>
        <taxon>Nocardioidaceae</taxon>
        <taxon>Aeromicrobium</taxon>
    </lineage>
</organism>
<dbReference type="EMBL" id="CP011502">
    <property type="protein sequence ID" value="ALX05074.1"/>
    <property type="molecule type" value="Genomic_DNA"/>
</dbReference>
<dbReference type="OrthoDB" id="9793824at2"/>
<dbReference type="GO" id="GO:0005886">
    <property type="term" value="C:plasma membrane"/>
    <property type="evidence" value="ECO:0007669"/>
    <property type="project" value="UniProtKB-SubCell"/>
</dbReference>
<feature type="transmembrane region" description="Helical" evidence="7">
    <location>
        <begin position="175"/>
        <end position="197"/>
    </location>
</feature>
<dbReference type="InterPro" id="IPR051791">
    <property type="entry name" value="Pra-immunoreactive"/>
</dbReference>
<feature type="transmembrane region" description="Helical" evidence="7">
    <location>
        <begin position="73"/>
        <end position="101"/>
    </location>
</feature>
<evidence type="ECO:0000313" key="10">
    <source>
        <dbReference type="Proteomes" id="UP000067689"/>
    </source>
</evidence>
<dbReference type="STRING" id="2041.AERYTH_10365"/>
<evidence type="ECO:0000256" key="3">
    <source>
        <dbReference type="ARBA" id="ARBA00022692"/>
    </source>
</evidence>
<name>A0A0U4DA87_9ACTN</name>
<evidence type="ECO:0000256" key="6">
    <source>
        <dbReference type="SAM" id="MobiDB-lite"/>
    </source>
</evidence>
<evidence type="ECO:0000256" key="2">
    <source>
        <dbReference type="ARBA" id="ARBA00022475"/>
    </source>
</evidence>
<protein>
    <recommendedName>
        <fullName evidence="8">RDD domain-containing protein</fullName>
    </recommendedName>
</protein>